<evidence type="ECO:0000256" key="3">
    <source>
        <dbReference type="ARBA" id="ARBA00022598"/>
    </source>
</evidence>
<dbReference type="GO" id="GO:0046872">
    <property type="term" value="F:metal ion binding"/>
    <property type="evidence" value="ECO:0007669"/>
    <property type="project" value="UniProtKB-KW"/>
</dbReference>
<dbReference type="InterPro" id="IPR004101">
    <property type="entry name" value="Mur_ligase_C"/>
</dbReference>
<evidence type="ECO:0000313" key="14">
    <source>
        <dbReference type="Proteomes" id="UP000886805"/>
    </source>
</evidence>
<keyword evidence="5 10" id="KW-0547">Nucleotide-binding</keyword>
<evidence type="ECO:0000256" key="2">
    <source>
        <dbReference type="ARBA" id="ARBA00013025"/>
    </source>
</evidence>
<gene>
    <name evidence="13" type="ORF">H9849_07695</name>
</gene>
<evidence type="ECO:0000259" key="11">
    <source>
        <dbReference type="Pfam" id="PF02875"/>
    </source>
</evidence>
<dbReference type="SUPFAM" id="SSF53244">
    <property type="entry name" value="MurD-like peptide ligases, peptide-binding domain"/>
    <property type="match status" value="1"/>
</dbReference>
<evidence type="ECO:0000256" key="1">
    <source>
        <dbReference type="ARBA" id="ARBA00008276"/>
    </source>
</evidence>
<dbReference type="Pfam" id="PF02875">
    <property type="entry name" value="Mur_ligase_C"/>
    <property type="match status" value="1"/>
</dbReference>
<dbReference type="InterPro" id="IPR013221">
    <property type="entry name" value="Mur_ligase_cen"/>
</dbReference>
<dbReference type="PANTHER" id="PTHR11136">
    <property type="entry name" value="FOLYLPOLYGLUTAMATE SYNTHASE-RELATED"/>
    <property type="match status" value="1"/>
</dbReference>
<evidence type="ECO:0000256" key="10">
    <source>
        <dbReference type="PIRNR" id="PIRNR001563"/>
    </source>
</evidence>
<evidence type="ECO:0000256" key="5">
    <source>
        <dbReference type="ARBA" id="ARBA00022741"/>
    </source>
</evidence>
<reference evidence="13" key="2">
    <citation type="submission" date="2021-04" db="EMBL/GenBank/DDBJ databases">
        <authorList>
            <person name="Gilroy R."/>
        </authorList>
    </citation>
    <scope>NUCLEOTIDE SEQUENCE</scope>
    <source>
        <strain evidence="13">ChiSxjej3B15-1167</strain>
    </source>
</reference>
<feature type="domain" description="Mur ligase central" evidence="12">
    <location>
        <begin position="147"/>
        <end position="293"/>
    </location>
</feature>
<dbReference type="PROSITE" id="PS01011">
    <property type="entry name" value="FOLYLPOLYGLU_SYNT_1"/>
    <property type="match status" value="1"/>
</dbReference>
<dbReference type="GO" id="GO:0008841">
    <property type="term" value="F:dihydrofolate synthase activity"/>
    <property type="evidence" value="ECO:0007669"/>
    <property type="project" value="TreeGrafter"/>
</dbReference>
<evidence type="ECO:0000259" key="12">
    <source>
        <dbReference type="Pfam" id="PF08245"/>
    </source>
</evidence>
<dbReference type="GO" id="GO:0005524">
    <property type="term" value="F:ATP binding"/>
    <property type="evidence" value="ECO:0007669"/>
    <property type="project" value="UniProtKB-KW"/>
</dbReference>
<dbReference type="GO" id="GO:0005737">
    <property type="term" value="C:cytoplasm"/>
    <property type="evidence" value="ECO:0007669"/>
    <property type="project" value="TreeGrafter"/>
</dbReference>
<dbReference type="InterPro" id="IPR036615">
    <property type="entry name" value="Mur_ligase_C_dom_sf"/>
</dbReference>
<evidence type="ECO:0000256" key="8">
    <source>
        <dbReference type="ARBA" id="ARBA00030592"/>
    </source>
</evidence>
<dbReference type="PIRSF" id="PIRSF001563">
    <property type="entry name" value="Folylpolyglu_synth"/>
    <property type="match status" value="1"/>
</dbReference>
<evidence type="ECO:0000256" key="7">
    <source>
        <dbReference type="ARBA" id="ARBA00022842"/>
    </source>
</evidence>
<dbReference type="InterPro" id="IPR018109">
    <property type="entry name" value="Folylpolyglutamate_synth_CS"/>
</dbReference>
<accession>A0A9D1X5F7</accession>
<keyword evidence="3 10" id="KW-0436">Ligase</keyword>
<dbReference type="PANTHER" id="PTHR11136:SF0">
    <property type="entry name" value="DIHYDROFOLATE SYNTHETASE-RELATED"/>
    <property type="match status" value="1"/>
</dbReference>
<reference evidence="13" key="1">
    <citation type="journal article" date="2021" name="PeerJ">
        <title>Extensive microbial diversity within the chicken gut microbiome revealed by metagenomics and culture.</title>
        <authorList>
            <person name="Gilroy R."/>
            <person name="Ravi A."/>
            <person name="Getino M."/>
            <person name="Pursley I."/>
            <person name="Horton D.L."/>
            <person name="Alikhan N.F."/>
            <person name="Baker D."/>
            <person name="Gharbi K."/>
            <person name="Hall N."/>
            <person name="Watson M."/>
            <person name="Adriaenssens E.M."/>
            <person name="Foster-Nyarko E."/>
            <person name="Jarju S."/>
            <person name="Secka A."/>
            <person name="Antonio M."/>
            <person name="Oren A."/>
            <person name="Chaudhuri R.R."/>
            <person name="La Ragione R."/>
            <person name="Hildebrand F."/>
            <person name="Pallen M.J."/>
        </authorList>
    </citation>
    <scope>NUCLEOTIDE SEQUENCE</scope>
    <source>
        <strain evidence="13">ChiSxjej3B15-1167</strain>
    </source>
</reference>
<dbReference type="InterPro" id="IPR001645">
    <property type="entry name" value="Folylpolyglutamate_synth"/>
</dbReference>
<keyword evidence="7" id="KW-0460">Magnesium</keyword>
<comment type="caution">
    <text evidence="13">The sequence shown here is derived from an EMBL/GenBank/DDBJ whole genome shotgun (WGS) entry which is preliminary data.</text>
</comment>
<feature type="domain" description="Mur ligase C-terminal" evidence="11">
    <location>
        <begin position="316"/>
        <end position="433"/>
    </location>
</feature>
<dbReference type="SUPFAM" id="SSF53623">
    <property type="entry name" value="MurD-like peptide ligases, catalytic domain"/>
    <property type="match status" value="1"/>
</dbReference>
<dbReference type="AlphaFoldDB" id="A0A9D1X5F7"/>
<evidence type="ECO:0000256" key="9">
    <source>
        <dbReference type="ARBA" id="ARBA00047493"/>
    </source>
</evidence>
<comment type="similarity">
    <text evidence="1 10">Belongs to the folylpolyglutamate synthase family.</text>
</comment>
<protein>
    <recommendedName>
        <fullName evidence="2">tetrahydrofolate synthase</fullName>
        <ecNumber evidence="2">6.3.2.17</ecNumber>
    </recommendedName>
    <alternativeName>
        <fullName evidence="8">Tetrahydrofolylpolyglutamate synthase</fullName>
    </alternativeName>
</protein>
<evidence type="ECO:0000256" key="6">
    <source>
        <dbReference type="ARBA" id="ARBA00022840"/>
    </source>
</evidence>
<dbReference type="EC" id="6.3.2.17" evidence="2"/>
<proteinExistence type="inferred from homology"/>
<dbReference type="Gene3D" id="3.40.1190.10">
    <property type="entry name" value="Mur-like, catalytic domain"/>
    <property type="match status" value="1"/>
</dbReference>
<evidence type="ECO:0000313" key="13">
    <source>
        <dbReference type="EMBL" id="HIX72891.1"/>
    </source>
</evidence>
<name>A0A9D1X5F7_9FIRM</name>
<organism evidence="13 14">
    <name type="scientific">Candidatus Anaerobutyricum stercoripullorum</name>
    <dbReference type="NCBI Taxonomy" id="2838456"/>
    <lineage>
        <taxon>Bacteria</taxon>
        <taxon>Bacillati</taxon>
        <taxon>Bacillota</taxon>
        <taxon>Clostridia</taxon>
        <taxon>Lachnospirales</taxon>
        <taxon>Lachnospiraceae</taxon>
        <taxon>Anaerobutyricum</taxon>
    </lineage>
</organism>
<dbReference type="Pfam" id="PF08245">
    <property type="entry name" value="Mur_ligase_M"/>
    <property type="match status" value="1"/>
</dbReference>
<evidence type="ECO:0000256" key="4">
    <source>
        <dbReference type="ARBA" id="ARBA00022723"/>
    </source>
</evidence>
<sequence>MTIDELEQEISAVPRFGAGGGLSNLKKYLDILGHPENSLRVVHVAGTNGKGSVCAFLESILRTAGYRTALFTSPHLIHMNERFRVNFQMCSDEELIAAWEQVKALLPGGTAGRSAVEADGPTACAERENVPDSDAGREPLTYFEILFLMSLLIFSEKDVDYCIMETGLGGRLDATVLTRPVLSVITSISLDHTAILGDTIEAIAAEKAGIIKNNVPVIALDEDNGAFSVIRKEAERKNSHIYRVRSERITFLKKTENTIDFSINSSYYKDSSLRIMDTADYQIYNAALAVIAARVLLPDLPDAVIREGLLAMRWEGRMEEVASGVYVDGAHNPGAITQLCRTVQRRGGRWSLLFAVCEDKDYSSMIRTLGRLPWQRIYITEMEGTRGAGAEEIRRCFSQVTDVSCVTFREAEEAFDVALREREEGERLLCVGSLYLVGEIKRRQQE</sequence>
<dbReference type="GO" id="GO:0004326">
    <property type="term" value="F:tetrahydrofolylpolyglutamate synthase activity"/>
    <property type="evidence" value="ECO:0007669"/>
    <property type="project" value="UniProtKB-EC"/>
</dbReference>
<dbReference type="NCBIfam" id="TIGR01499">
    <property type="entry name" value="folC"/>
    <property type="match status" value="1"/>
</dbReference>
<comment type="catalytic activity">
    <reaction evidence="9">
        <text>(6S)-5,6,7,8-tetrahydrofolyl-(gamma-L-Glu)(n) + L-glutamate + ATP = (6S)-5,6,7,8-tetrahydrofolyl-(gamma-L-Glu)(n+1) + ADP + phosphate + H(+)</text>
        <dbReference type="Rhea" id="RHEA:10580"/>
        <dbReference type="Rhea" id="RHEA-COMP:14738"/>
        <dbReference type="Rhea" id="RHEA-COMP:14740"/>
        <dbReference type="ChEBI" id="CHEBI:15378"/>
        <dbReference type="ChEBI" id="CHEBI:29985"/>
        <dbReference type="ChEBI" id="CHEBI:30616"/>
        <dbReference type="ChEBI" id="CHEBI:43474"/>
        <dbReference type="ChEBI" id="CHEBI:141005"/>
        <dbReference type="ChEBI" id="CHEBI:456216"/>
        <dbReference type="EC" id="6.3.2.17"/>
    </reaction>
</comment>
<keyword evidence="6 10" id="KW-0067">ATP-binding</keyword>
<dbReference type="Gene3D" id="3.90.190.20">
    <property type="entry name" value="Mur ligase, C-terminal domain"/>
    <property type="match status" value="1"/>
</dbReference>
<keyword evidence="4" id="KW-0479">Metal-binding</keyword>
<dbReference type="Proteomes" id="UP000886805">
    <property type="component" value="Unassembled WGS sequence"/>
</dbReference>
<dbReference type="EMBL" id="DXEQ01000227">
    <property type="protein sequence ID" value="HIX72891.1"/>
    <property type="molecule type" value="Genomic_DNA"/>
</dbReference>
<dbReference type="InterPro" id="IPR036565">
    <property type="entry name" value="Mur-like_cat_sf"/>
</dbReference>